<evidence type="ECO:0000256" key="6">
    <source>
        <dbReference type="SAM" id="Phobius"/>
    </source>
</evidence>
<evidence type="ECO:0000256" key="3">
    <source>
        <dbReference type="ARBA" id="ARBA00022692"/>
    </source>
</evidence>
<keyword evidence="3 6" id="KW-0812">Transmembrane</keyword>
<dbReference type="AlphaFoldDB" id="A0A9P1E791"/>
<protein>
    <recommendedName>
        <fullName evidence="9">Tetraspanin-2</fullName>
    </recommendedName>
</protein>
<organism evidence="7 8">
    <name type="scientific">Cuscuta europaea</name>
    <name type="common">European dodder</name>
    <dbReference type="NCBI Taxonomy" id="41803"/>
    <lineage>
        <taxon>Eukaryota</taxon>
        <taxon>Viridiplantae</taxon>
        <taxon>Streptophyta</taxon>
        <taxon>Embryophyta</taxon>
        <taxon>Tracheophyta</taxon>
        <taxon>Spermatophyta</taxon>
        <taxon>Magnoliopsida</taxon>
        <taxon>eudicotyledons</taxon>
        <taxon>Gunneridae</taxon>
        <taxon>Pentapetalae</taxon>
        <taxon>asterids</taxon>
        <taxon>lamiids</taxon>
        <taxon>Solanales</taxon>
        <taxon>Convolvulaceae</taxon>
        <taxon>Cuscuteae</taxon>
        <taxon>Cuscuta</taxon>
        <taxon>Cuscuta subgen. Cuscuta</taxon>
    </lineage>
</organism>
<keyword evidence="5 6" id="KW-0472">Membrane</keyword>
<feature type="transmembrane region" description="Helical" evidence="6">
    <location>
        <begin position="43"/>
        <end position="65"/>
    </location>
</feature>
<evidence type="ECO:0000256" key="4">
    <source>
        <dbReference type="ARBA" id="ARBA00022989"/>
    </source>
</evidence>
<dbReference type="Pfam" id="PF00335">
    <property type="entry name" value="Tetraspanin"/>
    <property type="match status" value="1"/>
</dbReference>
<evidence type="ECO:0000256" key="2">
    <source>
        <dbReference type="ARBA" id="ARBA00006840"/>
    </source>
</evidence>
<evidence type="ECO:0000313" key="8">
    <source>
        <dbReference type="Proteomes" id="UP001152484"/>
    </source>
</evidence>
<name>A0A9P1E791_CUSEU</name>
<evidence type="ECO:0000313" key="7">
    <source>
        <dbReference type="EMBL" id="CAH9083928.1"/>
    </source>
</evidence>
<evidence type="ECO:0000256" key="5">
    <source>
        <dbReference type="ARBA" id="ARBA00023136"/>
    </source>
</evidence>
<sequence>MSVSNNITAFLNFLAFMCSIPITTAGIWLAFKQGNECVHWLRWPIVIIGVSIMLVSLTGFVGAHWKREGLLSFYLVCMAILIVLVLFVLVFAFVVTRPSGAYGVQGTGRGFAEYRLEGYSSWLRNHFTSSDNWEKIRACLAGGNMCRKLNSQYFTVDQFFAANLSPLQSGCCKPPSICGYQYVNPTVWSNPANVAADPDCSEWNNDSSQLCYDCNSCKAGLLGSLRREWRKSNQILIIAVVVLITVYIIACSACRNAQTEDIFRGYRHGWA</sequence>
<feature type="transmembrane region" description="Helical" evidence="6">
    <location>
        <begin position="6"/>
        <end position="31"/>
    </location>
</feature>
<dbReference type="EMBL" id="CAMAPE010000017">
    <property type="protein sequence ID" value="CAH9083928.1"/>
    <property type="molecule type" value="Genomic_DNA"/>
</dbReference>
<comment type="similarity">
    <text evidence="2">Belongs to the tetraspanin (TM4SF) family.</text>
</comment>
<dbReference type="InterPro" id="IPR018499">
    <property type="entry name" value="Tetraspanin/Peripherin"/>
</dbReference>
<dbReference type="GO" id="GO:0016020">
    <property type="term" value="C:membrane"/>
    <property type="evidence" value="ECO:0007669"/>
    <property type="project" value="UniProtKB-SubCell"/>
</dbReference>
<reference evidence="7" key="1">
    <citation type="submission" date="2022-07" db="EMBL/GenBank/DDBJ databases">
        <authorList>
            <person name="Macas J."/>
            <person name="Novak P."/>
            <person name="Neumann P."/>
        </authorList>
    </citation>
    <scope>NUCLEOTIDE SEQUENCE</scope>
</reference>
<dbReference type="PANTHER" id="PTHR32191">
    <property type="entry name" value="TETRASPANIN-8-RELATED"/>
    <property type="match status" value="1"/>
</dbReference>
<evidence type="ECO:0008006" key="9">
    <source>
        <dbReference type="Google" id="ProtNLM"/>
    </source>
</evidence>
<comment type="caution">
    <text evidence="7">The sequence shown here is derived from an EMBL/GenBank/DDBJ whole genome shotgun (WGS) entry which is preliminary data.</text>
</comment>
<dbReference type="GO" id="GO:0009734">
    <property type="term" value="P:auxin-activated signaling pathway"/>
    <property type="evidence" value="ECO:0007669"/>
    <property type="project" value="InterPro"/>
</dbReference>
<keyword evidence="4 6" id="KW-1133">Transmembrane helix</keyword>
<feature type="transmembrane region" description="Helical" evidence="6">
    <location>
        <begin position="234"/>
        <end position="250"/>
    </location>
</feature>
<dbReference type="Proteomes" id="UP001152484">
    <property type="component" value="Unassembled WGS sequence"/>
</dbReference>
<keyword evidence="8" id="KW-1185">Reference proteome</keyword>
<accession>A0A9P1E791</accession>
<comment type="subcellular location">
    <subcellularLocation>
        <location evidence="1">Membrane</location>
        <topology evidence="1">Multi-pass membrane protein</topology>
    </subcellularLocation>
</comment>
<dbReference type="OrthoDB" id="664300at2759"/>
<evidence type="ECO:0000256" key="1">
    <source>
        <dbReference type="ARBA" id="ARBA00004141"/>
    </source>
</evidence>
<feature type="transmembrane region" description="Helical" evidence="6">
    <location>
        <begin position="71"/>
        <end position="95"/>
    </location>
</feature>
<proteinExistence type="inferred from homology"/>
<gene>
    <name evidence="7" type="ORF">CEURO_LOCUS8803</name>
</gene>
<dbReference type="InterPro" id="IPR044991">
    <property type="entry name" value="TET_plant"/>
</dbReference>